<keyword evidence="2" id="KW-1185">Reference proteome</keyword>
<dbReference type="EMBL" id="LMTZ01000155">
    <property type="protein sequence ID" value="KST62486.1"/>
    <property type="molecule type" value="Genomic_DNA"/>
</dbReference>
<dbReference type="OrthoDB" id="528201at2"/>
<dbReference type="Proteomes" id="UP000053372">
    <property type="component" value="Unassembled WGS sequence"/>
</dbReference>
<gene>
    <name evidence="1" type="ORF">BC008_09970</name>
</gene>
<comment type="caution">
    <text evidence="1">The sequence shown here is derived from an EMBL/GenBank/DDBJ whole genome shotgun (WGS) entry which is preliminary data.</text>
</comment>
<sequence length="236" mass="26946">MAQAGEQNLLVLTFYMIGISYVFNRMVDSIDDNIKYEFDKGAIDEQLKEYDLQDHVGVAFKFKPSYEIGNLKEMMLLLSNKSDNLGVYVDWDNSSLVIDYDSSSHRIIRTSPDLSRDLGTPQHPTLVAPKKGIAGTFSIEGVFKRDQEKGTYSAEKAIIPIAGLKNHPVKARRKLYKDFITRKTNITYSMQLVLRVSELRVGVAPGENKPPMYIINCPFTIKKLPWTYAMPWNKKR</sequence>
<accession>A0A0V7ZE02</accession>
<dbReference type="RefSeq" id="WP_027841968.1">
    <property type="nucleotide sequence ID" value="NZ_LMTZ01000155.1"/>
</dbReference>
<protein>
    <submittedName>
        <fullName evidence="1">Uncharacterized protein</fullName>
    </submittedName>
</protein>
<evidence type="ECO:0000313" key="2">
    <source>
        <dbReference type="Proteomes" id="UP000053372"/>
    </source>
</evidence>
<dbReference type="AlphaFoldDB" id="A0A0V7ZE02"/>
<name>A0A0V7ZE02_9CYAN</name>
<evidence type="ECO:0000313" key="1">
    <source>
        <dbReference type="EMBL" id="KST62486.1"/>
    </source>
</evidence>
<reference evidence="1 2" key="1">
    <citation type="journal article" date="2015" name="Genome Announc.">
        <title>Draft Genome of the Euendolithic (true boring) Cyanobacterium Mastigocoleus testarum strain BC008.</title>
        <authorList>
            <person name="Guida B.S."/>
            <person name="Garcia-Pichel F."/>
        </authorList>
    </citation>
    <scope>NUCLEOTIDE SEQUENCE [LARGE SCALE GENOMIC DNA]</scope>
    <source>
        <strain evidence="1 2">BC008</strain>
    </source>
</reference>
<proteinExistence type="predicted"/>
<organism evidence="1 2">
    <name type="scientific">Mastigocoleus testarum BC008</name>
    <dbReference type="NCBI Taxonomy" id="371196"/>
    <lineage>
        <taxon>Bacteria</taxon>
        <taxon>Bacillati</taxon>
        <taxon>Cyanobacteriota</taxon>
        <taxon>Cyanophyceae</taxon>
        <taxon>Nostocales</taxon>
        <taxon>Hapalosiphonaceae</taxon>
        <taxon>Mastigocoleus</taxon>
    </lineage>
</organism>